<feature type="transmembrane region" description="Helical" evidence="8">
    <location>
        <begin position="168"/>
        <end position="191"/>
    </location>
</feature>
<keyword evidence="5 8" id="KW-0472">Membrane</keyword>
<dbReference type="PANTHER" id="PTHR43507:SF1">
    <property type="entry name" value="NADH-UBIQUINONE OXIDOREDUCTASE CHAIN 4"/>
    <property type="match status" value="1"/>
</dbReference>
<evidence type="ECO:0000259" key="9">
    <source>
        <dbReference type="Pfam" id="PF00361"/>
    </source>
</evidence>
<evidence type="ECO:0000256" key="8">
    <source>
        <dbReference type="SAM" id="Phobius"/>
    </source>
</evidence>
<dbReference type="GO" id="GO:0008137">
    <property type="term" value="F:NADH dehydrogenase (ubiquinone) activity"/>
    <property type="evidence" value="ECO:0007669"/>
    <property type="project" value="InterPro"/>
</dbReference>
<dbReference type="Pfam" id="PF00361">
    <property type="entry name" value="Proton_antipo_M"/>
    <property type="match status" value="1"/>
</dbReference>
<dbReference type="InterPro" id="IPR010227">
    <property type="entry name" value="NADH_Q_OxRdtase_chainM/4"/>
</dbReference>
<dbReference type="GO" id="GO:0003954">
    <property type="term" value="F:NADH dehydrogenase activity"/>
    <property type="evidence" value="ECO:0007669"/>
    <property type="project" value="TreeGrafter"/>
</dbReference>
<evidence type="ECO:0000256" key="6">
    <source>
        <dbReference type="RuleBase" id="RU000320"/>
    </source>
</evidence>
<organism evidence="10 11">
    <name type="scientific">Candidatus Nitrospira kreftii</name>
    <dbReference type="NCBI Taxonomy" id="2652173"/>
    <lineage>
        <taxon>Bacteria</taxon>
        <taxon>Pseudomonadati</taxon>
        <taxon>Nitrospirota</taxon>
        <taxon>Nitrospiria</taxon>
        <taxon>Nitrospirales</taxon>
        <taxon>Nitrospiraceae</taxon>
        <taxon>Nitrospira</taxon>
    </lineage>
</organism>
<feature type="domain" description="NADH:quinone oxidoreductase/Mrp antiporter transmembrane" evidence="9">
    <location>
        <begin position="132"/>
        <end position="421"/>
    </location>
</feature>
<dbReference type="NCBIfam" id="NF004498">
    <property type="entry name" value="PRK05846.1-1"/>
    <property type="match status" value="1"/>
</dbReference>
<dbReference type="Proteomes" id="UP000593737">
    <property type="component" value="Chromosome"/>
</dbReference>
<feature type="transmembrane region" description="Helical" evidence="8">
    <location>
        <begin position="136"/>
        <end position="156"/>
    </location>
</feature>
<comment type="subcellular location">
    <subcellularLocation>
        <location evidence="1">Endomembrane system</location>
        <topology evidence="1">Multi-pass membrane protein</topology>
    </subcellularLocation>
    <subcellularLocation>
        <location evidence="6">Membrane</location>
        <topology evidence="6">Multi-pass membrane protein</topology>
    </subcellularLocation>
</comment>
<dbReference type="GO" id="GO:0015990">
    <property type="term" value="P:electron transport coupled proton transport"/>
    <property type="evidence" value="ECO:0007669"/>
    <property type="project" value="TreeGrafter"/>
</dbReference>
<feature type="transmembrane region" description="Helical" evidence="8">
    <location>
        <begin position="112"/>
        <end position="130"/>
    </location>
</feature>
<evidence type="ECO:0000256" key="3">
    <source>
        <dbReference type="ARBA" id="ARBA00022692"/>
    </source>
</evidence>
<dbReference type="PANTHER" id="PTHR43507">
    <property type="entry name" value="NADH-UBIQUINONE OXIDOREDUCTASE CHAIN 4"/>
    <property type="match status" value="1"/>
</dbReference>
<protein>
    <submittedName>
        <fullName evidence="10">NADH:ubiquinone oxidoreductase, membrane subunit M</fullName>
    </submittedName>
</protein>
<comment type="similarity">
    <text evidence="2">Belongs to the complex I subunit 4 family.</text>
</comment>
<feature type="transmembrane region" description="Helical" evidence="8">
    <location>
        <begin position="84"/>
        <end position="105"/>
    </location>
</feature>
<gene>
    <name evidence="10" type="ORF">Nkreftii_002261</name>
</gene>
<dbReference type="InterPro" id="IPR003918">
    <property type="entry name" value="NADH_UbQ_OxRdtase"/>
</dbReference>
<sequence>MILLVLIALLMLGGLIAWVSERAGSNWPRWITLGTTVVGLCAIGADTIPQLIGQAELPSNPWLREYDVPWIPRFGIGLHLAMDGLGFVLIVLTLILGIVAVIASWTEITTGIGFFHFNLLWVLAGIAGVFLAMDLFLFFVFWELMLVPMYLLISLWGHERRSYAATKFFLFTQAGGLLMLISILALSVVHYRQTGIATFDYSALLGTSLPPETEFWLMLGFFAAFAVKLPVVPLHPWLPDAHTEAPTGGSIILAGLLLKTGAYGLLRFAIPLFPNASETFAIVAMTLGVVGILYGALLAFSQTDFKRLVAYSSVAHLGFVLLGIYSGNLHARQGAIMAMVAHGLSTGALFMIAGLLQERLHTRDLRRMGGLWPVVPKLSGVTLVFSMASLGIPGLANFIGEFLVLLGTYRVNIPLAILATIGVVGAALYSLILIQRAFHGENTEGWKVPDLGGAQFTTLGAMILLSLTLGLYPQPLLNAAQPAIARVQTWGSPPATEDTPAVLEHDASGVATPAPPGR</sequence>
<feature type="transmembrane region" description="Helical" evidence="8">
    <location>
        <begin position="411"/>
        <end position="432"/>
    </location>
</feature>
<dbReference type="AlphaFoldDB" id="A0A7S8IYW2"/>
<evidence type="ECO:0000313" key="10">
    <source>
        <dbReference type="EMBL" id="QPD04487.1"/>
    </source>
</evidence>
<dbReference type="GO" id="GO:0048039">
    <property type="term" value="F:ubiquinone binding"/>
    <property type="evidence" value="ECO:0007669"/>
    <property type="project" value="TreeGrafter"/>
</dbReference>
<feature type="transmembrane region" description="Helical" evidence="8">
    <location>
        <begin position="215"/>
        <end position="238"/>
    </location>
</feature>
<evidence type="ECO:0000256" key="2">
    <source>
        <dbReference type="ARBA" id="ARBA00009025"/>
    </source>
</evidence>
<dbReference type="NCBIfam" id="TIGR01972">
    <property type="entry name" value="NDH_I_M"/>
    <property type="match status" value="1"/>
</dbReference>
<reference evidence="10 11" key="1">
    <citation type="journal article" date="2020" name="ISME J.">
        <title>Enrichment and physiological characterization of a novel comammox Nitrospira indicates ammonium inhibition of complete nitrification.</title>
        <authorList>
            <person name="Sakoula D."/>
            <person name="Koch H."/>
            <person name="Frank J."/>
            <person name="Jetten M.S.M."/>
            <person name="van Kessel M.A.H.J."/>
            <person name="Lucker S."/>
        </authorList>
    </citation>
    <scope>NUCLEOTIDE SEQUENCE [LARGE SCALE GENOMIC DNA]</scope>
    <source>
        <strain evidence="10">Comreactor17</strain>
    </source>
</reference>
<accession>A0A7S8IYW2</accession>
<proteinExistence type="inferred from homology"/>
<evidence type="ECO:0000256" key="5">
    <source>
        <dbReference type="ARBA" id="ARBA00023136"/>
    </source>
</evidence>
<feature type="transmembrane region" description="Helical" evidence="8">
    <location>
        <begin position="250"/>
        <end position="273"/>
    </location>
</feature>
<feature type="transmembrane region" description="Helical" evidence="8">
    <location>
        <begin position="334"/>
        <end position="357"/>
    </location>
</feature>
<evidence type="ECO:0000256" key="1">
    <source>
        <dbReference type="ARBA" id="ARBA00004127"/>
    </source>
</evidence>
<dbReference type="GO" id="GO:0012505">
    <property type="term" value="C:endomembrane system"/>
    <property type="evidence" value="ECO:0007669"/>
    <property type="project" value="UniProtKB-SubCell"/>
</dbReference>
<dbReference type="GO" id="GO:0016020">
    <property type="term" value="C:membrane"/>
    <property type="evidence" value="ECO:0007669"/>
    <property type="project" value="UniProtKB-SubCell"/>
</dbReference>
<dbReference type="EMBL" id="CP047423">
    <property type="protein sequence ID" value="QPD04487.1"/>
    <property type="molecule type" value="Genomic_DNA"/>
</dbReference>
<keyword evidence="4 8" id="KW-1133">Transmembrane helix</keyword>
<dbReference type="PRINTS" id="PR01437">
    <property type="entry name" value="NUOXDRDTASE4"/>
</dbReference>
<evidence type="ECO:0000256" key="4">
    <source>
        <dbReference type="ARBA" id="ARBA00022989"/>
    </source>
</evidence>
<name>A0A7S8IYW2_9BACT</name>
<keyword evidence="10" id="KW-0830">Ubiquinone</keyword>
<feature type="transmembrane region" description="Helical" evidence="8">
    <location>
        <begin position="378"/>
        <end position="399"/>
    </location>
</feature>
<evidence type="ECO:0000256" key="7">
    <source>
        <dbReference type="SAM" id="MobiDB-lite"/>
    </source>
</evidence>
<dbReference type="KEGG" id="nkf:Nkreftii_002261"/>
<feature type="transmembrane region" description="Helical" evidence="8">
    <location>
        <begin position="308"/>
        <end position="328"/>
    </location>
</feature>
<evidence type="ECO:0000313" key="11">
    <source>
        <dbReference type="Proteomes" id="UP000593737"/>
    </source>
</evidence>
<dbReference type="GO" id="GO:0042773">
    <property type="term" value="P:ATP synthesis coupled electron transport"/>
    <property type="evidence" value="ECO:0007669"/>
    <property type="project" value="InterPro"/>
</dbReference>
<dbReference type="InterPro" id="IPR001750">
    <property type="entry name" value="ND/Mrp_TM"/>
</dbReference>
<keyword evidence="3 6" id="KW-0812">Transmembrane</keyword>
<feature type="region of interest" description="Disordered" evidence="7">
    <location>
        <begin position="490"/>
        <end position="518"/>
    </location>
</feature>
<feature type="transmembrane region" description="Helical" evidence="8">
    <location>
        <begin position="279"/>
        <end position="301"/>
    </location>
</feature>